<name>A0A9D4D2D1_DREPO</name>
<dbReference type="Proteomes" id="UP000828390">
    <property type="component" value="Unassembled WGS sequence"/>
</dbReference>
<sequence>MGSPDRRQLHRDDVYPTKQSAVDVSLGSCKIKEEFAVCNLQPSSDKPSNINGTIYFMQKLV</sequence>
<reference evidence="1" key="1">
    <citation type="journal article" date="2019" name="bioRxiv">
        <title>The Genome of the Zebra Mussel, Dreissena polymorpha: A Resource for Invasive Species Research.</title>
        <authorList>
            <person name="McCartney M.A."/>
            <person name="Auch B."/>
            <person name="Kono T."/>
            <person name="Mallez S."/>
            <person name="Zhang Y."/>
            <person name="Obille A."/>
            <person name="Becker A."/>
            <person name="Abrahante J.E."/>
            <person name="Garbe J."/>
            <person name="Badalamenti J.P."/>
            <person name="Herman A."/>
            <person name="Mangelson H."/>
            <person name="Liachko I."/>
            <person name="Sullivan S."/>
            <person name="Sone E.D."/>
            <person name="Koren S."/>
            <person name="Silverstein K.A.T."/>
            <person name="Beckman K.B."/>
            <person name="Gohl D.M."/>
        </authorList>
    </citation>
    <scope>NUCLEOTIDE SEQUENCE</scope>
    <source>
        <strain evidence="1">Duluth1</strain>
        <tissue evidence="1">Whole animal</tissue>
    </source>
</reference>
<dbReference type="EMBL" id="JAIWYP010000011">
    <property type="protein sequence ID" value="KAH3736700.1"/>
    <property type="molecule type" value="Genomic_DNA"/>
</dbReference>
<reference evidence="1" key="2">
    <citation type="submission" date="2020-11" db="EMBL/GenBank/DDBJ databases">
        <authorList>
            <person name="McCartney M.A."/>
            <person name="Auch B."/>
            <person name="Kono T."/>
            <person name="Mallez S."/>
            <person name="Becker A."/>
            <person name="Gohl D.M."/>
            <person name="Silverstein K.A.T."/>
            <person name="Koren S."/>
            <person name="Bechman K.B."/>
            <person name="Herman A."/>
            <person name="Abrahante J.E."/>
            <person name="Garbe J."/>
        </authorList>
    </citation>
    <scope>NUCLEOTIDE SEQUENCE</scope>
    <source>
        <strain evidence="1">Duluth1</strain>
        <tissue evidence="1">Whole animal</tissue>
    </source>
</reference>
<comment type="caution">
    <text evidence="1">The sequence shown here is derived from an EMBL/GenBank/DDBJ whole genome shotgun (WGS) entry which is preliminary data.</text>
</comment>
<dbReference type="AlphaFoldDB" id="A0A9D4D2D1"/>
<protein>
    <submittedName>
        <fullName evidence="1">Uncharacterized protein</fullName>
    </submittedName>
</protein>
<evidence type="ECO:0000313" key="2">
    <source>
        <dbReference type="Proteomes" id="UP000828390"/>
    </source>
</evidence>
<gene>
    <name evidence="1" type="ORF">DPMN_043273</name>
</gene>
<evidence type="ECO:0000313" key="1">
    <source>
        <dbReference type="EMBL" id="KAH3736700.1"/>
    </source>
</evidence>
<proteinExistence type="predicted"/>
<organism evidence="1 2">
    <name type="scientific">Dreissena polymorpha</name>
    <name type="common">Zebra mussel</name>
    <name type="synonym">Mytilus polymorpha</name>
    <dbReference type="NCBI Taxonomy" id="45954"/>
    <lineage>
        <taxon>Eukaryota</taxon>
        <taxon>Metazoa</taxon>
        <taxon>Spiralia</taxon>
        <taxon>Lophotrochozoa</taxon>
        <taxon>Mollusca</taxon>
        <taxon>Bivalvia</taxon>
        <taxon>Autobranchia</taxon>
        <taxon>Heteroconchia</taxon>
        <taxon>Euheterodonta</taxon>
        <taxon>Imparidentia</taxon>
        <taxon>Neoheterodontei</taxon>
        <taxon>Myida</taxon>
        <taxon>Dreissenoidea</taxon>
        <taxon>Dreissenidae</taxon>
        <taxon>Dreissena</taxon>
    </lineage>
</organism>
<keyword evidence="2" id="KW-1185">Reference proteome</keyword>
<feature type="non-terminal residue" evidence="1">
    <location>
        <position position="1"/>
    </location>
</feature>
<accession>A0A9D4D2D1</accession>